<feature type="region of interest" description="Disordered" evidence="2">
    <location>
        <begin position="27"/>
        <end position="70"/>
    </location>
</feature>
<dbReference type="Proteomes" id="UP001165083">
    <property type="component" value="Unassembled WGS sequence"/>
</dbReference>
<evidence type="ECO:0000256" key="2">
    <source>
        <dbReference type="SAM" id="MobiDB-lite"/>
    </source>
</evidence>
<keyword evidence="1" id="KW-0175">Coiled coil</keyword>
<keyword evidence="4" id="KW-1185">Reference proteome</keyword>
<evidence type="ECO:0000313" key="4">
    <source>
        <dbReference type="Proteomes" id="UP001165083"/>
    </source>
</evidence>
<organism evidence="3 4">
    <name type="scientific">Phytophthora lilii</name>
    <dbReference type="NCBI Taxonomy" id="2077276"/>
    <lineage>
        <taxon>Eukaryota</taxon>
        <taxon>Sar</taxon>
        <taxon>Stramenopiles</taxon>
        <taxon>Oomycota</taxon>
        <taxon>Peronosporomycetes</taxon>
        <taxon>Peronosporales</taxon>
        <taxon>Peronosporaceae</taxon>
        <taxon>Phytophthora</taxon>
    </lineage>
</organism>
<evidence type="ECO:0000313" key="3">
    <source>
        <dbReference type="EMBL" id="GMF18336.1"/>
    </source>
</evidence>
<dbReference type="OrthoDB" id="92451at2759"/>
<sequence>MRREELPSEAAAVAAFLSDISGFLEDEVDTSSSSSVHQHDHLTHSVHDETLGTVRGEEQGQRPAPDDEAQRKRLLRNIKTGKRRDAYRKRLKEEWQTLRCEEVELAARLEEIQQSRRKDNGGMARSAWRAIAMRPLKGRKDAEAQQERLKAAVKRRRELIQDVENSLRKRLREVEEASKAPEGSIYFDKRDWTQPADERLFEAYLEELDTIYAKTDNVFQSCETSPTKGPFLSTMPPTKRDGDTEYFENVGVLHVPFEFKRTCLALWEVTRQPYRQLDREEYSGVVDIENTIAVRFRVKCRLHTGGIVSLLTHFVSRRYVEETRTVIIWRELWEGEGDFFGMDSDETGWCIVQPCEDTAENATPSKSCDRTGLPSTLIQTCVRLVPMHISTCVSSKPDFDQFTEVLVTSGKEDNRQVGQMMERLQLGLAQVTLRSTYSTGSN</sequence>
<dbReference type="AlphaFoldDB" id="A0A9W6TRD6"/>
<protein>
    <submittedName>
        <fullName evidence="3">Unnamed protein product</fullName>
    </submittedName>
</protein>
<accession>A0A9W6TRD6</accession>
<feature type="compositionally biased region" description="Basic and acidic residues" evidence="2">
    <location>
        <begin position="37"/>
        <end position="70"/>
    </location>
</feature>
<proteinExistence type="predicted"/>
<evidence type="ECO:0000256" key="1">
    <source>
        <dbReference type="SAM" id="Coils"/>
    </source>
</evidence>
<reference evidence="3" key="1">
    <citation type="submission" date="2023-04" db="EMBL/GenBank/DDBJ databases">
        <title>Phytophthora lilii NBRC 32176.</title>
        <authorList>
            <person name="Ichikawa N."/>
            <person name="Sato H."/>
            <person name="Tonouchi N."/>
        </authorList>
    </citation>
    <scope>NUCLEOTIDE SEQUENCE</scope>
    <source>
        <strain evidence="3">NBRC 32176</strain>
    </source>
</reference>
<name>A0A9W6TRD6_9STRA</name>
<feature type="coiled-coil region" evidence="1">
    <location>
        <begin position="139"/>
        <end position="180"/>
    </location>
</feature>
<gene>
    <name evidence="3" type="ORF">Plil01_000684900</name>
</gene>
<dbReference type="EMBL" id="BSXW01000313">
    <property type="protein sequence ID" value="GMF18336.1"/>
    <property type="molecule type" value="Genomic_DNA"/>
</dbReference>
<comment type="caution">
    <text evidence="3">The sequence shown here is derived from an EMBL/GenBank/DDBJ whole genome shotgun (WGS) entry which is preliminary data.</text>
</comment>